<reference evidence="2 3" key="1">
    <citation type="submission" date="2019-02" db="EMBL/GenBank/DDBJ databases">
        <title>Deep-cultivation of Planctomycetes and their phenomic and genomic characterization uncovers novel biology.</title>
        <authorList>
            <person name="Wiegand S."/>
            <person name="Jogler M."/>
            <person name="Boedeker C."/>
            <person name="Pinto D."/>
            <person name="Vollmers J."/>
            <person name="Rivas-Marin E."/>
            <person name="Kohn T."/>
            <person name="Peeters S.H."/>
            <person name="Heuer A."/>
            <person name="Rast P."/>
            <person name="Oberbeckmann S."/>
            <person name="Bunk B."/>
            <person name="Jeske O."/>
            <person name="Meyerdierks A."/>
            <person name="Storesund J.E."/>
            <person name="Kallscheuer N."/>
            <person name="Luecker S."/>
            <person name="Lage O.M."/>
            <person name="Pohl T."/>
            <person name="Merkel B.J."/>
            <person name="Hornburger P."/>
            <person name="Mueller R.-W."/>
            <person name="Bruemmer F."/>
            <person name="Labrenz M."/>
            <person name="Spormann A.M."/>
            <person name="Op Den Camp H."/>
            <person name="Overmann J."/>
            <person name="Amann R."/>
            <person name="Jetten M.S.M."/>
            <person name="Mascher T."/>
            <person name="Medema M.H."/>
            <person name="Devos D.P."/>
            <person name="Kaster A.-K."/>
            <person name="Ovreas L."/>
            <person name="Rohde M."/>
            <person name="Galperin M.Y."/>
            <person name="Jogler C."/>
        </authorList>
    </citation>
    <scope>NUCLEOTIDE SEQUENCE [LARGE SCALE GENOMIC DNA]</scope>
    <source>
        <strain evidence="2 3">Pla123a</strain>
    </source>
</reference>
<evidence type="ECO:0000313" key="2">
    <source>
        <dbReference type="EMBL" id="TWT78230.1"/>
    </source>
</evidence>
<sequence precursor="true">MSKAITGVAVLAAVGVAALAAAATPTIRFSEYLLDAPGTDGGREFIEISGPPNASLDGLSIIEIEGDGGSAGIIDGFFDLTGLTLGSNGLLLLRDEPIIPISGVGDVPAVLAPTPAAETNVEVEGVSTSFAVGDYNSSGRIDAADYTVYRDLVLAGEGTLPNDGTPDVVDSADYTAWQSAYGSYEPAHALFNRAGDIENGSITMVLARDFNAGLDVDLDFENDGVLDILPWSEVLDAVGFNEGPVPGANEGDPPALNNSYGKQLGGVDFEGTLSGLDAVPGISATLDGYVLLSDGAGGYIRAAFDPDESNESNPEFFFDDGGVLSLIDTSPLGPWTADMAPGFPEMVTVDETGALFFVTPETTAITGELFGAPGLVVLNAEGLPIDPYWIVSPGNLNLSGVVGDSILTPAPSAIASAPEPSAVWLASALALVVSFKRR</sequence>
<feature type="chain" id="PRO_5022847131" description="LTD domain-containing protein" evidence="1">
    <location>
        <begin position="23"/>
        <end position="438"/>
    </location>
</feature>
<dbReference type="RefSeq" id="WP_146584522.1">
    <property type="nucleotide sequence ID" value="NZ_SJPO01000002.1"/>
</dbReference>
<evidence type="ECO:0000313" key="3">
    <source>
        <dbReference type="Proteomes" id="UP000318478"/>
    </source>
</evidence>
<dbReference type="InterPro" id="IPR018247">
    <property type="entry name" value="EF_Hand_1_Ca_BS"/>
</dbReference>
<name>A0A5C5YTV0_9BACT</name>
<organism evidence="2 3">
    <name type="scientific">Posidoniimonas polymericola</name>
    <dbReference type="NCBI Taxonomy" id="2528002"/>
    <lineage>
        <taxon>Bacteria</taxon>
        <taxon>Pseudomonadati</taxon>
        <taxon>Planctomycetota</taxon>
        <taxon>Planctomycetia</taxon>
        <taxon>Pirellulales</taxon>
        <taxon>Lacipirellulaceae</taxon>
        <taxon>Posidoniimonas</taxon>
    </lineage>
</organism>
<evidence type="ECO:0000256" key="1">
    <source>
        <dbReference type="SAM" id="SignalP"/>
    </source>
</evidence>
<proteinExistence type="predicted"/>
<comment type="caution">
    <text evidence="2">The sequence shown here is derived from an EMBL/GenBank/DDBJ whole genome shotgun (WGS) entry which is preliminary data.</text>
</comment>
<gene>
    <name evidence="2" type="ORF">Pla123a_10200</name>
</gene>
<dbReference type="EMBL" id="SJPO01000002">
    <property type="protein sequence ID" value="TWT78230.1"/>
    <property type="molecule type" value="Genomic_DNA"/>
</dbReference>
<keyword evidence="3" id="KW-1185">Reference proteome</keyword>
<dbReference type="OrthoDB" id="218726at2"/>
<keyword evidence="1" id="KW-0732">Signal</keyword>
<evidence type="ECO:0008006" key="4">
    <source>
        <dbReference type="Google" id="ProtNLM"/>
    </source>
</evidence>
<accession>A0A5C5YTV0</accession>
<feature type="signal peptide" evidence="1">
    <location>
        <begin position="1"/>
        <end position="22"/>
    </location>
</feature>
<dbReference type="Proteomes" id="UP000318478">
    <property type="component" value="Unassembled WGS sequence"/>
</dbReference>
<dbReference type="AlphaFoldDB" id="A0A5C5YTV0"/>
<dbReference type="PROSITE" id="PS00018">
    <property type="entry name" value="EF_HAND_1"/>
    <property type="match status" value="1"/>
</dbReference>
<protein>
    <recommendedName>
        <fullName evidence="4">LTD domain-containing protein</fullName>
    </recommendedName>
</protein>